<evidence type="ECO:0000313" key="2">
    <source>
        <dbReference type="Proteomes" id="UP000029121"/>
    </source>
</evidence>
<name>R0FZU7_9BRAS</name>
<reference evidence="2" key="1">
    <citation type="journal article" date="2013" name="Nat. Genet.">
        <title>The Capsella rubella genome and the genomic consequences of rapid mating system evolution.</title>
        <authorList>
            <person name="Slotte T."/>
            <person name="Hazzouri K.M."/>
            <person name="Agren J.A."/>
            <person name="Koenig D."/>
            <person name="Maumus F."/>
            <person name="Guo Y.L."/>
            <person name="Steige K."/>
            <person name="Platts A.E."/>
            <person name="Escobar J.S."/>
            <person name="Newman L.K."/>
            <person name="Wang W."/>
            <person name="Mandakova T."/>
            <person name="Vello E."/>
            <person name="Smith L.M."/>
            <person name="Henz S.R."/>
            <person name="Steffen J."/>
            <person name="Takuno S."/>
            <person name="Brandvain Y."/>
            <person name="Coop G."/>
            <person name="Andolfatto P."/>
            <person name="Hu T.T."/>
            <person name="Blanchette M."/>
            <person name="Clark R.M."/>
            <person name="Quesneville H."/>
            <person name="Nordborg M."/>
            <person name="Gaut B.S."/>
            <person name="Lysak M.A."/>
            <person name="Jenkins J."/>
            <person name="Grimwood J."/>
            <person name="Chapman J."/>
            <person name="Prochnik S."/>
            <person name="Shu S."/>
            <person name="Rokhsar D."/>
            <person name="Schmutz J."/>
            <person name="Weigel D."/>
            <person name="Wright S.I."/>
        </authorList>
    </citation>
    <scope>NUCLEOTIDE SEQUENCE [LARGE SCALE GENOMIC DNA]</scope>
    <source>
        <strain evidence="2">cv. Monte Gargano</strain>
    </source>
</reference>
<evidence type="ECO:0000313" key="1">
    <source>
        <dbReference type="EMBL" id="EOA28657.1"/>
    </source>
</evidence>
<dbReference type="EMBL" id="KB870808">
    <property type="protein sequence ID" value="EOA28657.1"/>
    <property type="molecule type" value="Genomic_DNA"/>
</dbReference>
<accession>R0FZU7</accession>
<gene>
    <name evidence="1" type="ORF">CARUB_v10024879mg</name>
</gene>
<dbReference type="STRING" id="81985.R0FZU7"/>
<dbReference type="Proteomes" id="UP000029121">
    <property type="component" value="Unassembled WGS sequence"/>
</dbReference>
<keyword evidence="2" id="KW-1185">Reference proteome</keyword>
<protein>
    <submittedName>
        <fullName evidence="1">Uncharacterized protein</fullName>
    </submittedName>
</protein>
<proteinExistence type="predicted"/>
<dbReference type="AlphaFoldDB" id="R0FZU7"/>
<organism evidence="1 2">
    <name type="scientific">Capsella rubella</name>
    <dbReference type="NCBI Taxonomy" id="81985"/>
    <lineage>
        <taxon>Eukaryota</taxon>
        <taxon>Viridiplantae</taxon>
        <taxon>Streptophyta</taxon>
        <taxon>Embryophyta</taxon>
        <taxon>Tracheophyta</taxon>
        <taxon>Spermatophyta</taxon>
        <taxon>Magnoliopsida</taxon>
        <taxon>eudicotyledons</taxon>
        <taxon>Gunneridae</taxon>
        <taxon>Pentapetalae</taxon>
        <taxon>rosids</taxon>
        <taxon>malvids</taxon>
        <taxon>Brassicales</taxon>
        <taxon>Brassicaceae</taxon>
        <taxon>Camelineae</taxon>
        <taxon>Capsella</taxon>
    </lineage>
</organism>
<sequence length="158" mass="18296">MKPPLPLPGSSISGSNLRALRRQFLSPKPKMLFHFDENLCIFLRHSPTPLTYLKGFSKIILYCEEMRLFDSRNPEIFRFFFISQIQFRFFFISSSVPSGDSRQMKQERTDIDSISHLDIRWRLISGKGTSPESQMFLIPLVLVDPISGCNLILRMVHG</sequence>